<evidence type="ECO:0000313" key="5">
    <source>
        <dbReference type="Proteomes" id="UP001583186"/>
    </source>
</evidence>
<dbReference type="Pfam" id="PF00172">
    <property type="entry name" value="Zn_clus"/>
    <property type="match status" value="1"/>
</dbReference>
<dbReference type="CDD" id="cd00067">
    <property type="entry name" value="GAL4"/>
    <property type="match status" value="1"/>
</dbReference>
<dbReference type="InterPro" id="IPR021858">
    <property type="entry name" value="Fun_TF"/>
</dbReference>
<dbReference type="Pfam" id="PF11951">
    <property type="entry name" value="Fungal_trans_2"/>
    <property type="match status" value="1"/>
</dbReference>
<keyword evidence="5" id="KW-1185">Reference proteome</keyword>
<feature type="domain" description="Zn(2)-C6 fungal-type" evidence="3">
    <location>
        <begin position="9"/>
        <end position="37"/>
    </location>
</feature>
<dbReference type="PROSITE" id="PS50048">
    <property type="entry name" value="ZN2_CY6_FUNGAL_2"/>
    <property type="match status" value="1"/>
</dbReference>
<name>A0ABR3ZAV0_9PEZI</name>
<dbReference type="Gene3D" id="4.10.240.10">
    <property type="entry name" value="Zn(2)-C6 fungal-type DNA-binding domain"/>
    <property type="match status" value="1"/>
</dbReference>
<gene>
    <name evidence="4" type="ORF">Sste5346_004031</name>
</gene>
<feature type="compositionally biased region" description="Polar residues" evidence="2">
    <location>
        <begin position="475"/>
        <end position="496"/>
    </location>
</feature>
<dbReference type="InterPro" id="IPR036864">
    <property type="entry name" value="Zn2-C6_fun-type_DNA-bd_sf"/>
</dbReference>
<evidence type="ECO:0000259" key="3">
    <source>
        <dbReference type="PROSITE" id="PS50048"/>
    </source>
</evidence>
<organism evidence="4 5">
    <name type="scientific">Sporothrix stenoceras</name>
    <dbReference type="NCBI Taxonomy" id="5173"/>
    <lineage>
        <taxon>Eukaryota</taxon>
        <taxon>Fungi</taxon>
        <taxon>Dikarya</taxon>
        <taxon>Ascomycota</taxon>
        <taxon>Pezizomycotina</taxon>
        <taxon>Sordariomycetes</taxon>
        <taxon>Sordariomycetidae</taxon>
        <taxon>Ophiostomatales</taxon>
        <taxon>Ophiostomataceae</taxon>
        <taxon>Sporothrix</taxon>
    </lineage>
</organism>
<dbReference type="PANTHER" id="PTHR38111:SF5">
    <property type="entry name" value="TRANSCRIPTION FACTOR DOMAIN-CONTAINING PROTEIN"/>
    <property type="match status" value="1"/>
</dbReference>
<keyword evidence="1" id="KW-0539">Nucleus</keyword>
<dbReference type="SUPFAM" id="SSF57701">
    <property type="entry name" value="Zn2/Cys6 DNA-binding domain"/>
    <property type="match status" value="1"/>
</dbReference>
<dbReference type="EMBL" id="JAWCUI010000018">
    <property type="protein sequence ID" value="KAL1897723.1"/>
    <property type="molecule type" value="Genomic_DNA"/>
</dbReference>
<feature type="region of interest" description="Disordered" evidence="2">
    <location>
        <begin position="465"/>
        <end position="496"/>
    </location>
</feature>
<dbReference type="PANTHER" id="PTHR38111">
    <property type="entry name" value="ZN(2)-C6 FUNGAL-TYPE DOMAIN-CONTAINING PROTEIN-RELATED"/>
    <property type="match status" value="1"/>
</dbReference>
<evidence type="ECO:0000256" key="2">
    <source>
        <dbReference type="SAM" id="MobiDB-lite"/>
    </source>
</evidence>
<accession>A0ABR3ZAV0</accession>
<comment type="caution">
    <text evidence="4">The sequence shown here is derived from an EMBL/GenBank/DDBJ whole genome shotgun (WGS) entry which is preliminary data.</text>
</comment>
<feature type="region of interest" description="Disordered" evidence="2">
    <location>
        <begin position="49"/>
        <end position="85"/>
    </location>
</feature>
<dbReference type="Proteomes" id="UP001583186">
    <property type="component" value="Unassembled WGS sequence"/>
</dbReference>
<reference evidence="4 5" key="1">
    <citation type="journal article" date="2024" name="IMA Fungus">
        <title>IMA Genome - F19 : A genome assembly and annotation guide to empower mycologists, including annotated draft genome sequences of Ceratocystis pirilliformis, Diaporthe australafricana, Fusarium ophioides, Paecilomyces lecythidis, and Sporothrix stenoceras.</title>
        <authorList>
            <person name="Aylward J."/>
            <person name="Wilson A.M."/>
            <person name="Visagie C.M."/>
            <person name="Spraker J."/>
            <person name="Barnes I."/>
            <person name="Buitendag C."/>
            <person name="Ceriani C."/>
            <person name="Del Mar Angel L."/>
            <person name="du Plessis D."/>
            <person name="Fuchs T."/>
            <person name="Gasser K."/>
            <person name="Kramer D."/>
            <person name="Li W."/>
            <person name="Munsamy K."/>
            <person name="Piso A."/>
            <person name="Price J.L."/>
            <person name="Sonnekus B."/>
            <person name="Thomas C."/>
            <person name="van der Nest A."/>
            <person name="van Dijk A."/>
            <person name="van Heerden A."/>
            <person name="van Vuuren N."/>
            <person name="Yilmaz N."/>
            <person name="Duong T.A."/>
            <person name="van der Merwe N.A."/>
            <person name="Wingfield M.J."/>
            <person name="Wingfield B.D."/>
        </authorList>
    </citation>
    <scope>NUCLEOTIDE SEQUENCE [LARGE SCALE GENOMIC DNA]</scope>
    <source>
        <strain evidence="4 5">CMW 5346</strain>
    </source>
</reference>
<evidence type="ECO:0000256" key="1">
    <source>
        <dbReference type="ARBA" id="ARBA00023242"/>
    </source>
</evidence>
<proteinExistence type="predicted"/>
<dbReference type="InterPro" id="IPR053178">
    <property type="entry name" value="Osmoadaptation_assoc"/>
</dbReference>
<feature type="compositionally biased region" description="Low complexity" evidence="2">
    <location>
        <begin position="465"/>
        <end position="474"/>
    </location>
</feature>
<evidence type="ECO:0000313" key="4">
    <source>
        <dbReference type="EMBL" id="KAL1897723.1"/>
    </source>
</evidence>
<protein>
    <recommendedName>
        <fullName evidence="3">Zn(2)-C6 fungal-type domain-containing protein</fullName>
    </recommendedName>
</protein>
<sequence>MVGVPRSRGCLLCVRRRVRCDEGRPGCAKCATYGADCPGYDRSLKFVSGKHQVRKRGQASSSKDREAAASASNPNSASASPRPEADSSIFVNEYGSGYTENYSDNNGIIVPLFVELTANAYGTRGHRSTTAITIPPHLRDGRAAYVNTILEMINMDRPPKEALFYGSWFRQVPARLGRKVTLDSAVCSLAMHLLGKSRGDELLIVQSRQLYGQSLVALQKALNHPNEWRSSETLCTTMVMCLFELFADTSGTSSGWLQHSSAVASLMQHRGTDGFLEPWDRAMLFSFRSVIIMNALFTGRDCFLAKKKWQRLLSSKMEGFTVPLNDAFPPEAVALIDHHVAHLARLPTVMRQLWEIRSMRQHGLPVDQAQVSLLRKNAANLHATFRAWYSEASRFLGDPVCAEVPSNVPEDAPPSPYATVLEYPNTWIASIYLSYVTSMLIIQESLNQCAGVRYDTLAAQAEAEASLADTTTTTKSPATQPDSTMGDTSTATTVSPTMVYNGGSMHDDVGSLFVPSPSPLSSGSSDGGDSVYSPAVVAPFSTDPCEALRPMDIDAPTSAARPFDACNRRLCRTIFRSFEKLGVGLMGQYRIGFAMRVSYEFADVPTKQWILALLDRSVKTFASSRSDTYPVPKVNEYCYN</sequence>
<dbReference type="InterPro" id="IPR001138">
    <property type="entry name" value="Zn2Cys6_DnaBD"/>
</dbReference>
<feature type="compositionally biased region" description="Low complexity" evidence="2">
    <location>
        <begin position="68"/>
        <end position="82"/>
    </location>
</feature>
<dbReference type="SMART" id="SM00066">
    <property type="entry name" value="GAL4"/>
    <property type="match status" value="1"/>
</dbReference>